<proteinExistence type="predicted"/>
<evidence type="ECO:0000313" key="1">
    <source>
        <dbReference type="EMBL" id="KAF2420564.1"/>
    </source>
</evidence>
<reference evidence="1" key="1">
    <citation type="journal article" date="2020" name="Stud. Mycol.">
        <title>101 Dothideomycetes genomes: a test case for predicting lifestyles and emergence of pathogens.</title>
        <authorList>
            <person name="Haridas S."/>
            <person name="Albert R."/>
            <person name="Binder M."/>
            <person name="Bloem J."/>
            <person name="Labutti K."/>
            <person name="Salamov A."/>
            <person name="Andreopoulos B."/>
            <person name="Baker S."/>
            <person name="Barry K."/>
            <person name="Bills G."/>
            <person name="Bluhm B."/>
            <person name="Cannon C."/>
            <person name="Castanera R."/>
            <person name="Culley D."/>
            <person name="Daum C."/>
            <person name="Ezra D."/>
            <person name="Gonzalez J."/>
            <person name="Henrissat B."/>
            <person name="Kuo A."/>
            <person name="Liang C."/>
            <person name="Lipzen A."/>
            <person name="Lutzoni F."/>
            <person name="Magnuson J."/>
            <person name="Mondo S."/>
            <person name="Nolan M."/>
            <person name="Ohm R."/>
            <person name="Pangilinan J."/>
            <person name="Park H.-J."/>
            <person name="Ramirez L."/>
            <person name="Alfaro M."/>
            <person name="Sun H."/>
            <person name="Tritt A."/>
            <person name="Yoshinaga Y."/>
            <person name="Zwiers L.-H."/>
            <person name="Turgeon B."/>
            <person name="Goodwin S."/>
            <person name="Spatafora J."/>
            <person name="Crous P."/>
            <person name="Grigoriev I."/>
        </authorList>
    </citation>
    <scope>NUCLEOTIDE SEQUENCE</scope>
    <source>
        <strain evidence="1">CBS 130266</strain>
    </source>
</reference>
<dbReference type="OrthoDB" id="10254945at2759"/>
<dbReference type="Proteomes" id="UP000800235">
    <property type="component" value="Unassembled WGS sequence"/>
</dbReference>
<sequence>MKITKTYNATAAGRGRTASARAAKNNKRIRREAITQRLLETNYPGSIAGLIGLTRLSKYEILAASPTHKVTLTPTIHPVFARSRWPDTTDSVYETIKPAIYLASRLLTEDKMLEWWHKLCLGDVIIDEVTCRRTLEISPHLEPIMEISGSNLSQRTAECLESMSNLTRFRWALEKAPTNHSIPDQYGDSHVTVHDDSSSTMAETITVGGLGVPYRGPQYTGKRFPTLYQNHTSTSRITLNRRYLNYFRRVKSDLRRLPRDMCNKGLYIRTLWQFAVNLVHETAHTVCEHRFPDYISSPFYETDQSLGEDDYVWYNTTDPARELGRSWENWAFGGLIQPASRRLKKNGQAVYAVVSSYGMFLAEWEAKNLFDRYELMAVPTEWFAQWFKQDTWDQMAEYGRVREPESLVSVLFTKERNARGHIKVIKKEVIERGQSRS</sequence>
<evidence type="ECO:0000313" key="2">
    <source>
        <dbReference type="Proteomes" id="UP000800235"/>
    </source>
</evidence>
<gene>
    <name evidence="1" type="ORF">EJ08DRAFT_653776</name>
</gene>
<name>A0A9P4NGF7_9PEZI</name>
<comment type="caution">
    <text evidence="1">The sequence shown here is derived from an EMBL/GenBank/DDBJ whole genome shotgun (WGS) entry which is preliminary data.</text>
</comment>
<keyword evidence="2" id="KW-1185">Reference proteome</keyword>
<dbReference type="AlphaFoldDB" id="A0A9P4NGF7"/>
<dbReference type="EMBL" id="MU007108">
    <property type="protein sequence ID" value="KAF2420564.1"/>
    <property type="molecule type" value="Genomic_DNA"/>
</dbReference>
<accession>A0A9P4NGF7</accession>
<protein>
    <submittedName>
        <fullName evidence="1">Uncharacterized protein</fullName>
    </submittedName>
</protein>
<organism evidence="1 2">
    <name type="scientific">Tothia fuscella</name>
    <dbReference type="NCBI Taxonomy" id="1048955"/>
    <lineage>
        <taxon>Eukaryota</taxon>
        <taxon>Fungi</taxon>
        <taxon>Dikarya</taxon>
        <taxon>Ascomycota</taxon>
        <taxon>Pezizomycotina</taxon>
        <taxon>Dothideomycetes</taxon>
        <taxon>Pleosporomycetidae</taxon>
        <taxon>Venturiales</taxon>
        <taxon>Cylindrosympodiaceae</taxon>
        <taxon>Tothia</taxon>
    </lineage>
</organism>